<keyword evidence="3" id="KW-1185">Reference proteome</keyword>
<dbReference type="AlphaFoldDB" id="A0A9Q0GZF2"/>
<feature type="signal peptide" evidence="1">
    <location>
        <begin position="1"/>
        <end position="25"/>
    </location>
</feature>
<evidence type="ECO:0000256" key="1">
    <source>
        <dbReference type="SAM" id="SignalP"/>
    </source>
</evidence>
<evidence type="ECO:0000313" key="2">
    <source>
        <dbReference type="EMBL" id="KAJ4957067.1"/>
    </source>
</evidence>
<name>A0A9Q0GZF2_9MAGN</name>
<reference evidence="2" key="1">
    <citation type="journal article" date="2023" name="Plant J.">
        <title>The genome of the king protea, Protea cynaroides.</title>
        <authorList>
            <person name="Chang J."/>
            <person name="Duong T.A."/>
            <person name="Schoeman C."/>
            <person name="Ma X."/>
            <person name="Roodt D."/>
            <person name="Barker N."/>
            <person name="Li Z."/>
            <person name="Van de Peer Y."/>
            <person name="Mizrachi E."/>
        </authorList>
    </citation>
    <scope>NUCLEOTIDE SEQUENCE</scope>
    <source>
        <tissue evidence="2">Young leaves</tissue>
    </source>
</reference>
<sequence length="160" mass="17959">MRRPNGYLYLFSFSSSFIFLWSCSSQKWKVCFLLQGGSQETYAGCVIAVPAPDALSILDEQATHEEIRVHSALQYVYSFATYYANECSGACSSRFMEYWRNHLPFLATLNAPEHTPWLNGQAAILSDHLLHQNLCSSLMKSKGREEFGSVEHTTVGIGCS</sequence>
<protein>
    <submittedName>
        <fullName evidence="2">Uncharacterized protein</fullName>
    </submittedName>
</protein>
<dbReference type="Proteomes" id="UP001141806">
    <property type="component" value="Unassembled WGS sequence"/>
</dbReference>
<accession>A0A9Q0GZF2</accession>
<evidence type="ECO:0000313" key="3">
    <source>
        <dbReference type="Proteomes" id="UP001141806"/>
    </source>
</evidence>
<organism evidence="2 3">
    <name type="scientific">Protea cynaroides</name>
    <dbReference type="NCBI Taxonomy" id="273540"/>
    <lineage>
        <taxon>Eukaryota</taxon>
        <taxon>Viridiplantae</taxon>
        <taxon>Streptophyta</taxon>
        <taxon>Embryophyta</taxon>
        <taxon>Tracheophyta</taxon>
        <taxon>Spermatophyta</taxon>
        <taxon>Magnoliopsida</taxon>
        <taxon>Proteales</taxon>
        <taxon>Proteaceae</taxon>
        <taxon>Protea</taxon>
    </lineage>
</organism>
<gene>
    <name evidence="2" type="ORF">NE237_013850</name>
</gene>
<dbReference type="EMBL" id="JAMYWD010000011">
    <property type="protein sequence ID" value="KAJ4957067.1"/>
    <property type="molecule type" value="Genomic_DNA"/>
</dbReference>
<proteinExistence type="predicted"/>
<keyword evidence="1" id="KW-0732">Signal</keyword>
<comment type="caution">
    <text evidence="2">The sequence shown here is derived from an EMBL/GenBank/DDBJ whole genome shotgun (WGS) entry which is preliminary data.</text>
</comment>
<feature type="chain" id="PRO_5040253206" evidence="1">
    <location>
        <begin position="26"/>
        <end position="160"/>
    </location>
</feature>
<dbReference type="OrthoDB" id="5977668at2759"/>